<dbReference type="InParanoid" id="A0A059B9V5"/>
<name>A0A059B9V5_EUCGR</name>
<dbReference type="Gramene" id="KCW62829">
    <property type="protein sequence ID" value="KCW62829"/>
    <property type="gene ID" value="EUGRSUZ_G00421"/>
</dbReference>
<dbReference type="EMBL" id="KK198759">
    <property type="protein sequence ID" value="KCW62829.1"/>
    <property type="molecule type" value="Genomic_DNA"/>
</dbReference>
<protein>
    <submittedName>
        <fullName evidence="1">Uncharacterized protein</fullName>
    </submittedName>
</protein>
<dbReference type="AlphaFoldDB" id="A0A059B9V5"/>
<gene>
    <name evidence="1" type="ORF">EUGRSUZ_G00421</name>
</gene>
<reference evidence="1" key="1">
    <citation type="submission" date="2013-07" db="EMBL/GenBank/DDBJ databases">
        <title>The genome of Eucalyptus grandis.</title>
        <authorList>
            <person name="Schmutz J."/>
            <person name="Hayes R."/>
            <person name="Myburg A."/>
            <person name="Tuskan G."/>
            <person name="Grattapaglia D."/>
            <person name="Rokhsar D.S."/>
        </authorList>
    </citation>
    <scope>NUCLEOTIDE SEQUENCE</scope>
    <source>
        <tissue evidence="1">Leaf extractions</tissue>
    </source>
</reference>
<proteinExistence type="predicted"/>
<organism evidence="1">
    <name type="scientific">Eucalyptus grandis</name>
    <name type="common">Flooded gum</name>
    <dbReference type="NCBI Taxonomy" id="71139"/>
    <lineage>
        <taxon>Eukaryota</taxon>
        <taxon>Viridiplantae</taxon>
        <taxon>Streptophyta</taxon>
        <taxon>Embryophyta</taxon>
        <taxon>Tracheophyta</taxon>
        <taxon>Spermatophyta</taxon>
        <taxon>Magnoliopsida</taxon>
        <taxon>eudicotyledons</taxon>
        <taxon>Gunneridae</taxon>
        <taxon>Pentapetalae</taxon>
        <taxon>rosids</taxon>
        <taxon>malvids</taxon>
        <taxon>Myrtales</taxon>
        <taxon>Myrtaceae</taxon>
        <taxon>Myrtoideae</taxon>
        <taxon>Eucalypteae</taxon>
        <taxon>Eucalyptus</taxon>
    </lineage>
</organism>
<sequence length="67" mass="7636">MYDTCHQSTCILFISFDTQHSRLIYKSYCLNLIDPSSVCVCANIPCTTPIATYVLFLGVFTGHYYLE</sequence>
<evidence type="ECO:0000313" key="1">
    <source>
        <dbReference type="EMBL" id="KCW62829.1"/>
    </source>
</evidence>
<accession>A0A059B9V5</accession>